<dbReference type="Proteomes" id="UP000193553">
    <property type="component" value="Unassembled WGS sequence"/>
</dbReference>
<keyword evidence="5 6" id="KW-0472">Membrane</keyword>
<dbReference type="OrthoDB" id="8160032at2"/>
<accession>A0A1X3G475</accession>
<dbReference type="GO" id="GO:0005886">
    <property type="term" value="C:plasma membrane"/>
    <property type="evidence" value="ECO:0007669"/>
    <property type="project" value="UniProtKB-SubCell"/>
</dbReference>
<evidence type="ECO:0000256" key="4">
    <source>
        <dbReference type="ARBA" id="ARBA00022989"/>
    </source>
</evidence>
<evidence type="ECO:0008006" key="9">
    <source>
        <dbReference type="Google" id="ProtNLM"/>
    </source>
</evidence>
<evidence type="ECO:0000256" key="3">
    <source>
        <dbReference type="ARBA" id="ARBA00022692"/>
    </source>
</evidence>
<dbReference type="PANTHER" id="PTHR30250:SF11">
    <property type="entry name" value="O-ANTIGEN TRANSPORTER-RELATED"/>
    <property type="match status" value="1"/>
</dbReference>
<feature type="transmembrane region" description="Helical" evidence="6">
    <location>
        <begin position="284"/>
        <end position="303"/>
    </location>
</feature>
<feature type="transmembrane region" description="Helical" evidence="6">
    <location>
        <begin position="433"/>
        <end position="452"/>
    </location>
</feature>
<feature type="transmembrane region" description="Helical" evidence="6">
    <location>
        <begin position="353"/>
        <end position="374"/>
    </location>
</feature>
<dbReference type="RefSeq" id="WP_085357616.1">
    <property type="nucleotide sequence ID" value="NZ_NAFC01000126.1"/>
</dbReference>
<feature type="transmembrane region" description="Helical" evidence="6">
    <location>
        <begin position="7"/>
        <end position="28"/>
    </location>
</feature>
<feature type="transmembrane region" description="Helical" evidence="6">
    <location>
        <begin position="409"/>
        <end position="427"/>
    </location>
</feature>
<gene>
    <name evidence="7" type="ORF">BSZ18_03935</name>
</gene>
<comment type="subcellular location">
    <subcellularLocation>
        <location evidence="1">Cell membrane</location>
        <topology evidence="1">Multi-pass membrane protein</topology>
    </subcellularLocation>
</comment>
<feature type="transmembrane region" description="Helical" evidence="6">
    <location>
        <begin position="105"/>
        <end position="124"/>
    </location>
</feature>
<evidence type="ECO:0000256" key="5">
    <source>
        <dbReference type="ARBA" id="ARBA00023136"/>
    </source>
</evidence>
<evidence type="ECO:0000313" key="8">
    <source>
        <dbReference type="Proteomes" id="UP000193553"/>
    </source>
</evidence>
<feature type="transmembrane region" description="Helical" evidence="6">
    <location>
        <begin position="40"/>
        <end position="65"/>
    </location>
</feature>
<organism evidence="7 8">
    <name type="scientific">Bradyrhizobium canariense</name>
    <dbReference type="NCBI Taxonomy" id="255045"/>
    <lineage>
        <taxon>Bacteria</taxon>
        <taxon>Pseudomonadati</taxon>
        <taxon>Pseudomonadota</taxon>
        <taxon>Alphaproteobacteria</taxon>
        <taxon>Hyphomicrobiales</taxon>
        <taxon>Nitrobacteraceae</taxon>
        <taxon>Bradyrhizobium</taxon>
    </lineage>
</organism>
<feature type="transmembrane region" description="Helical" evidence="6">
    <location>
        <begin position="136"/>
        <end position="156"/>
    </location>
</feature>
<feature type="transmembrane region" description="Helical" evidence="6">
    <location>
        <begin position="77"/>
        <end position="99"/>
    </location>
</feature>
<evidence type="ECO:0000256" key="2">
    <source>
        <dbReference type="ARBA" id="ARBA00022475"/>
    </source>
</evidence>
<evidence type="ECO:0000256" key="6">
    <source>
        <dbReference type="SAM" id="Phobius"/>
    </source>
</evidence>
<evidence type="ECO:0000256" key="1">
    <source>
        <dbReference type="ARBA" id="ARBA00004651"/>
    </source>
</evidence>
<name>A0A1X3G475_9BRAD</name>
<feature type="transmembrane region" description="Helical" evidence="6">
    <location>
        <begin position="315"/>
        <end position="332"/>
    </location>
</feature>
<keyword evidence="3 6" id="KW-0812">Transmembrane</keyword>
<feature type="transmembrane region" description="Helical" evidence="6">
    <location>
        <begin position="201"/>
        <end position="218"/>
    </location>
</feature>
<dbReference type="PANTHER" id="PTHR30250">
    <property type="entry name" value="PST FAMILY PREDICTED COLANIC ACID TRANSPORTER"/>
    <property type="match status" value="1"/>
</dbReference>
<reference evidence="7 8" key="1">
    <citation type="submission" date="2017-03" db="EMBL/GenBank/DDBJ databases">
        <title>Whole genome sequences of fourteen strains of Bradyrhizobium canariense and one strain of Bradyrhizobium japonicum isolated from Lupinus (Papilionoideae: Genisteae) species in Algeria.</title>
        <authorList>
            <person name="Crovadore J."/>
            <person name="Chekireb D."/>
            <person name="Brachmann A."/>
            <person name="Chablais R."/>
            <person name="Cochard B."/>
            <person name="Lefort F."/>
        </authorList>
    </citation>
    <scope>NUCLEOTIDE SEQUENCE [LARGE SCALE GENOMIC DNA]</scope>
    <source>
        <strain evidence="7 8">UBMA195</strain>
    </source>
</reference>
<proteinExistence type="predicted"/>
<dbReference type="EMBL" id="NAFI01000140">
    <property type="protein sequence ID" value="OSJ17634.1"/>
    <property type="molecule type" value="Genomic_DNA"/>
</dbReference>
<sequence>MTRLFAIAGYVYQSAAAIILIFVISHLLPAADYTNYSLAMASSQLLCVLMFEWLQLAGLRFLAAAKESEAARLRSSLFAAALMSAGALVAVGSCASLVSGLTPRLVVLGLSVAVLQGSTDLYFLSVRLSNRLGTASCLLALRATALLGGAVSGGMISGTAEATLLGIALGHLLGLLAGLIAYRTPLDRVSLRTMLADWKDFSRYGMLAAGASVIHLSVPVLLRIIVVGRLGATGAGAGFSIALDLLQRPFWVLNAAIHTVSYPEVVNDFEHGSATTSRQSARHMFEFMICTTLVLLGGLVAFIPDAARILVPRESVEGFLATGPAVAAFYFLHTHLQATIAVVPHLEKLATRLALVAAGQLAMVAAFSLVAVWAGLSPQAAVTCASIATLAAILAGLGPTLRFDAFPRWPLVLQALAAAILIGSLSHAPSEPAAWLAGKIVIAAIVTAAVGWRGNFLLLARPS</sequence>
<feature type="transmembrane region" description="Helical" evidence="6">
    <location>
        <begin position="162"/>
        <end position="181"/>
    </location>
</feature>
<keyword evidence="2" id="KW-1003">Cell membrane</keyword>
<keyword evidence="4 6" id="KW-1133">Transmembrane helix</keyword>
<feature type="transmembrane region" description="Helical" evidence="6">
    <location>
        <begin position="380"/>
        <end position="397"/>
    </location>
</feature>
<dbReference type="AlphaFoldDB" id="A0A1X3G475"/>
<dbReference type="InterPro" id="IPR050833">
    <property type="entry name" value="Poly_Biosynth_Transport"/>
</dbReference>
<evidence type="ECO:0000313" key="7">
    <source>
        <dbReference type="EMBL" id="OSJ17634.1"/>
    </source>
</evidence>
<comment type="caution">
    <text evidence="7">The sequence shown here is derived from an EMBL/GenBank/DDBJ whole genome shotgun (WGS) entry which is preliminary data.</text>
</comment>
<protein>
    <recommendedName>
        <fullName evidence="9">Membrane protein involved in the export of O-antigen and teichoic acid</fullName>
    </recommendedName>
</protein>